<gene>
    <name evidence="9" type="ORF">V1633_18465</name>
</gene>
<evidence type="ECO:0000313" key="9">
    <source>
        <dbReference type="EMBL" id="MEE6260471.1"/>
    </source>
</evidence>
<accession>A0ABU7RVD7</accession>
<feature type="transmembrane region" description="Helical" evidence="7">
    <location>
        <begin position="817"/>
        <end position="840"/>
    </location>
</feature>
<feature type="transmembrane region" description="Helical" evidence="7">
    <location>
        <begin position="772"/>
        <end position="797"/>
    </location>
</feature>
<feature type="transmembrane region" description="Helical" evidence="7">
    <location>
        <begin position="361"/>
        <end position="386"/>
    </location>
</feature>
<evidence type="ECO:0000256" key="7">
    <source>
        <dbReference type="SAM" id="Phobius"/>
    </source>
</evidence>
<feature type="domain" description="ABC3 transporter permease C-terminal" evidence="8">
    <location>
        <begin position="730"/>
        <end position="842"/>
    </location>
</feature>
<evidence type="ECO:0000313" key="10">
    <source>
        <dbReference type="Proteomes" id="UP001332243"/>
    </source>
</evidence>
<feature type="transmembrane region" description="Helical" evidence="7">
    <location>
        <begin position="492"/>
        <end position="514"/>
    </location>
</feature>
<evidence type="ECO:0000256" key="4">
    <source>
        <dbReference type="ARBA" id="ARBA00022989"/>
    </source>
</evidence>
<dbReference type="Pfam" id="PF02687">
    <property type="entry name" value="FtsX"/>
    <property type="match status" value="2"/>
</dbReference>
<keyword evidence="10" id="KW-1185">Reference proteome</keyword>
<evidence type="ECO:0000256" key="5">
    <source>
        <dbReference type="ARBA" id="ARBA00023136"/>
    </source>
</evidence>
<sequence>MIGLAWRSVRRRWSTVAAAVLAVLSGAALTSATLLLDGSAEHASAGRAATAWTLGGADLVVRMPSRVTREDGPAIPLPEQPRLRPAQVDALARIPGVASVAVEMPVPAYLVTADRKIGDARKRSWGHPWTTALAEPVGLTTGRAPAGPDELVVDRATATLAGAAVGDRVTVLTGRGGQSFRLVGIGDWPGSTYEHALFFTPGTVVELGGQPYLALLTVAGGADPEALAGRVRRALPGVQVLTGDDRAGVLALDRRQAELAGGSSTFVGMMAASALAIAALVISSTVTVSVLRRRRELALLRTVGATPGRIRRLVLAEAAFVGAVGGTLGAGLGIGLARIAIDFFVGQGLLPRTTTLVVGAVPLLVGIGAAVLVAVLAGTLPAWRAARTPPGTAMVAVSAPPRAGGRLRLVGGLLCLGLAAAGSAAGLLLARSADLAASQVAGVLFLTSAPLLILASVLFGPVLLAGSLILLSPVLRGWAGGFLVLRQVRADLSRVAAVGAPLVLMVGFACLLVFQDVTTFEARSRGYAERLGADLVISGSEQLGLSPRIEAEAAAVPGVAAASGLINTRILVPDAGSAYRSVEAMAVRPATVAELWRLPAVEGRWADFDDGSLALARGTAQRPGWRVGEQVTVLLPDGTPVRSRLAVVYDAGRYPVGALLSRAMVQPHLVESFDASVQLTVRPDADPAEVAARLDTLRSVDPDLVVATRAGHLAALARQSSGDNWIVHLFVVLFGGYAGVAAINVLVGAVVSRRDQYAVLRLAGAGVGQVVAAVLGEVLVIVLGGIVVGTVAAALPLVGYGYAFSGEVWFPLSGRPYLLICGAAVLVGVVGAVLSAWSVARVRPSGADGR</sequence>
<feature type="domain" description="ABC3 transporter permease C-terminal" evidence="8">
    <location>
        <begin position="269"/>
        <end position="390"/>
    </location>
</feature>
<evidence type="ECO:0000256" key="3">
    <source>
        <dbReference type="ARBA" id="ARBA00022692"/>
    </source>
</evidence>
<feature type="transmembrane region" description="Helical" evidence="7">
    <location>
        <begin position="313"/>
        <end position="341"/>
    </location>
</feature>
<keyword evidence="3 7" id="KW-0812">Transmembrane</keyword>
<comment type="caution">
    <text evidence="9">The sequence shown here is derived from an EMBL/GenBank/DDBJ whole genome shotgun (WGS) entry which is preliminary data.</text>
</comment>
<comment type="similarity">
    <text evidence="6">Belongs to the ABC-4 integral membrane protein family.</text>
</comment>
<evidence type="ECO:0000256" key="2">
    <source>
        <dbReference type="ARBA" id="ARBA00022475"/>
    </source>
</evidence>
<comment type="subcellular location">
    <subcellularLocation>
        <location evidence="1">Cell membrane</location>
        <topology evidence="1">Multi-pass membrane protein</topology>
    </subcellularLocation>
</comment>
<proteinExistence type="inferred from homology"/>
<feature type="transmembrane region" description="Helical" evidence="7">
    <location>
        <begin position="725"/>
        <end position="751"/>
    </location>
</feature>
<evidence type="ECO:0000256" key="6">
    <source>
        <dbReference type="ARBA" id="ARBA00038076"/>
    </source>
</evidence>
<name>A0ABU7RVD7_9ACTN</name>
<dbReference type="PANTHER" id="PTHR30572:SF4">
    <property type="entry name" value="ABC TRANSPORTER PERMEASE YTRF"/>
    <property type="match status" value="1"/>
</dbReference>
<dbReference type="RefSeq" id="WP_331215582.1">
    <property type="nucleotide sequence ID" value="NZ_JAZGQK010000015.1"/>
</dbReference>
<reference evidence="9 10" key="1">
    <citation type="submission" date="2024-01" db="EMBL/GenBank/DDBJ databases">
        <title>Genome insights into Plantactinospora sonchi sp. nov.</title>
        <authorList>
            <person name="Wang L."/>
        </authorList>
    </citation>
    <scope>NUCLEOTIDE SEQUENCE [LARGE SCALE GENOMIC DNA]</scope>
    <source>
        <strain evidence="9 10">NEAU-QY2</strain>
    </source>
</reference>
<evidence type="ECO:0000256" key="1">
    <source>
        <dbReference type="ARBA" id="ARBA00004651"/>
    </source>
</evidence>
<organism evidence="9 10">
    <name type="scientific">Plantactinospora sonchi</name>
    <dbReference type="NCBI Taxonomy" id="1544735"/>
    <lineage>
        <taxon>Bacteria</taxon>
        <taxon>Bacillati</taxon>
        <taxon>Actinomycetota</taxon>
        <taxon>Actinomycetes</taxon>
        <taxon>Micromonosporales</taxon>
        <taxon>Micromonosporaceae</taxon>
        <taxon>Plantactinospora</taxon>
    </lineage>
</organism>
<evidence type="ECO:0000259" key="8">
    <source>
        <dbReference type="Pfam" id="PF02687"/>
    </source>
</evidence>
<dbReference type="PANTHER" id="PTHR30572">
    <property type="entry name" value="MEMBRANE COMPONENT OF TRANSPORTER-RELATED"/>
    <property type="match status" value="1"/>
</dbReference>
<dbReference type="InterPro" id="IPR050250">
    <property type="entry name" value="Macrolide_Exporter_MacB"/>
</dbReference>
<keyword evidence="2" id="KW-1003">Cell membrane</keyword>
<feature type="transmembrane region" description="Helical" evidence="7">
    <location>
        <begin position="266"/>
        <end position="292"/>
    </location>
</feature>
<dbReference type="EMBL" id="JAZGQK010000015">
    <property type="protein sequence ID" value="MEE6260471.1"/>
    <property type="molecule type" value="Genomic_DNA"/>
</dbReference>
<keyword evidence="5 7" id="KW-0472">Membrane</keyword>
<feature type="transmembrane region" description="Helical" evidence="7">
    <location>
        <begin position="407"/>
        <end position="429"/>
    </location>
</feature>
<keyword evidence="4 7" id="KW-1133">Transmembrane helix</keyword>
<dbReference type="InterPro" id="IPR003838">
    <property type="entry name" value="ABC3_permease_C"/>
</dbReference>
<dbReference type="Proteomes" id="UP001332243">
    <property type="component" value="Unassembled WGS sequence"/>
</dbReference>
<protein>
    <submittedName>
        <fullName evidence="9">FtsX-like permease family protein</fullName>
    </submittedName>
</protein>